<dbReference type="Proteomes" id="UP000050761">
    <property type="component" value="Unassembled WGS sequence"/>
</dbReference>
<dbReference type="WBParaSite" id="HPBE_0002688501-mRNA-1">
    <property type="protein sequence ID" value="HPBE_0002688501-mRNA-1"/>
    <property type="gene ID" value="HPBE_0002688501"/>
</dbReference>
<organism evidence="3 4">
    <name type="scientific">Heligmosomoides polygyrus</name>
    <name type="common">Parasitic roundworm</name>
    <dbReference type="NCBI Taxonomy" id="6339"/>
    <lineage>
        <taxon>Eukaryota</taxon>
        <taxon>Metazoa</taxon>
        <taxon>Ecdysozoa</taxon>
        <taxon>Nematoda</taxon>
        <taxon>Chromadorea</taxon>
        <taxon>Rhabditida</taxon>
        <taxon>Rhabditina</taxon>
        <taxon>Rhabditomorpha</taxon>
        <taxon>Strongyloidea</taxon>
        <taxon>Heligmosomidae</taxon>
        <taxon>Heligmosomoides</taxon>
    </lineage>
</organism>
<reference evidence="4" key="2">
    <citation type="submission" date="2019-09" db="UniProtKB">
        <authorList>
            <consortium name="WormBaseParasite"/>
        </authorList>
    </citation>
    <scope>IDENTIFICATION</scope>
</reference>
<evidence type="ECO:0000256" key="1">
    <source>
        <dbReference type="SAM" id="MobiDB-lite"/>
    </source>
</evidence>
<sequence>SPVPQYNVNGNQPQSNGYQPSYQPNNGGFTTGCNNVACQYNAACPPTPCIQNPSVSTNGFSNPNGYQYGGTVNNPPTAANSGNPAYSNQYVGYNDPNWNQNVGYNNQNSGNLNPQNIANSGQYNGYSQGSYQNQNNGYGQGNQAAGSANEYNPQYDQNSGFNSPSVANNPQAIVSLKAMSQITSDAGTVSQTATEIDSFMQNGNQYVRIYQFTHVTELGRQNVPDTGSWKRSQTYD</sequence>
<keyword evidence="3" id="KW-1185">Reference proteome</keyword>
<accession>A0A183GW15</accession>
<feature type="region of interest" description="Disordered" evidence="1">
    <location>
        <begin position="1"/>
        <end position="23"/>
    </location>
</feature>
<feature type="compositionally biased region" description="Low complexity" evidence="1">
    <location>
        <begin position="97"/>
        <end position="149"/>
    </location>
</feature>
<dbReference type="OrthoDB" id="10535895at2759"/>
<feature type="region of interest" description="Disordered" evidence="1">
    <location>
        <begin position="97"/>
        <end position="152"/>
    </location>
</feature>
<protein>
    <submittedName>
        <fullName evidence="4">Fibroin heavy chain</fullName>
    </submittedName>
</protein>
<dbReference type="AlphaFoldDB" id="A0A183GW15"/>
<accession>A0A3P8FNU5</accession>
<proteinExistence type="predicted"/>
<reference evidence="2 3" key="1">
    <citation type="submission" date="2018-11" db="EMBL/GenBank/DDBJ databases">
        <authorList>
            <consortium name="Pathogen Informatics"/>
        </authorList>
    </citation>
    <scope>NUCLEOTIDE SEQUENCE [LARGE SCALE GENOMIC DNA]</scope>
</reference>
<evidence type="ECO:0000313" key="3">
    <source>
        <dbReference type="Proteomes" id="UP000050761"/>
    </source>
</evidence>
<name>A0A183GW15_HELPZ</name>
<dbReference type="EMBL" id="UZAH01041172">
    <property type="protein sequence ID" value="VDP59834.1"/>
    <property type="molecule type" value="Genomic_DNA"/>
</dbReference>
<evidence type="ECO:0000313" key="4">
    <source>
        <dbReference type="WBParaSite" id="HPBE_0002688501-mRNA-1"/>
    </source>
</evidence>
<gene>
    <name evidence="2" type="ORF">HPBE_LOCUS26884</name>
</gene>
<evidence type="ECO:0000313" key="2">
    <source>
        <dbReference type="EMBL" id="VDP59834.1"/>
    </source>
</evidence>